<gene>
    <name evidence="3" type="ORF">LVY72_10180</name>
</gene>
<protein>
    <submittedName>
        <fullName evidence="3">Acyltransferase family protein</fullName>
    </submittedName>
</protein>
<evidence type="ECO:0000256" key="1">
    <source>
        <dbReference type="SAM" id="Phobius"/>
    </source>
</evidence>
<keyword evidence="3" id="KW-0012">Acyltransferase</keyword>
<dbReference type="InterPro" id="IPR052734">
    <property type="entry name" value="Nod_factor_acetyltransferase"/>
</dbReference>
<keyword evidence="3" id="KW-0808">Transferase</keyword>
<feature type="transmembrane region" description="Helical" evidence="1">
    <location>
        <begin position="46"/>
        <end position="63"/>
    </location>
</feature>
<dbReference type="Proteomes" id="UP001165368">
    <property type="component" value="Unassembled WGS sequence"/>
</dbReference>
<dbReference type="EMBL" id="JAKLTQ010000006">
    <property type="protein sequence ID" value="MCG2622285.1"/>
    <property type="molecule type" value="Genomic_DNA"/>
</dbReference>
<dbReference type="PANTHER" id="PTHR37312">
    <property type="entry name" value="MEMBRANE-BOUND ACYLTRANSFERASE YKRP-RELATED"/>
    <property type="match status" value="1"/>
</dbReference>
<keyword evidence="1" id="KW-0812">Transmembrane</keyword>
<keyword evidence="4" id="KW-1185">Reference proteome</keyword>
<dbReference type="RefSeq" id="WP_237820453.1">
    <property type="nucleotide sequence ID" value="NZ_JAKLTQ010000006.1"/>
</dbReference>
<feature type="domain" description="Acyltransferase 3" evidence="2">
    <location>
        <begin position="10"/>
        <end position="307"/>
    </location>
</feature>
<feature type="transmembrane region" description="Helical" evidence="1">
    <location>
        <begin position="227"/>
        <end position="249"/>
    </location>
</feature>
<accession>A0ABS9L6H6</accession>
<keyword evidence="1" id="KW-1133">Transmembrane helix</keyword>
<feature type="transmembrane region" description="Helical" evidence="1">
    <location>
        <begin position="261"/>
        <end position="280"/>
    </location>
</feature>
<dbReference type="GO" id="GO:0016746">
    <property type="term" value="F:acyltransferase activity"/>
    <property type="evidence" value="ECO:0007669"/>
    <property type="project" value="UniProtKB-KW"/>
</dbReference>
<feature type="transmembrane region" description="Helical" evidence="1">
    <location>
        <begin position="75"/>
        <end position="95"/>
    </location>
</feature>
<evidence type="ECO:0000313" key="4">
    <source>
        <dbReference type="Proteomes" id="UP001165368"/>
    </source>
</evidence>
<dbReference type="InterPro" id="IPR002656">
    <property type="entry name" value="Acyl_transf_3_dom"/>
</dbReference>
<evidence type="ECO:0000313" key="3">
    <source>
        <dbReference type="EMBL" id="MCG2622285.1"/>
    </source>
</evidence>
<feature type="transmembrane region" description="Helical" evidence="1">
    <location>
        <begin position="183"/>
        <end position="201"/>
    </location>
</feature>
<evidence type="ECO:0000259" key="2">
    <source>
        <dbReference type="Pfam" id="PF01757"/>
    </source>
</evidence>
<feature type="transmembrane region" description="Helical" evidence="1">
    <location>
        <begin position="101"/>
        <end position="123"/>
    </location>
</feature>
<keyword evidence="1" id="KW-0472">Membrane</keyword>
<comment type="caution">
    <text evidence="3">The sequence shown here is derived from an EMBL/GenBank/DDBJ whole genome shotgun (WGS) entry which is preliminary data.</text>
</comment>
<proteinExistence type="predicted"/>
<dbReference type="PANTHER" id="PTHR37312:SF1">
    <property type="entry name" value="MEMBRANE-BOUND ACYLTRANSFERASE YKRP-RELATED"/>
    <property type="match status" value="1"/>
</dbReference>
<feature type="transmembrane region" description="Helical" evidence="1">
    <location>
        <begin position="292"/>
        <end position="312"/>
    </location>
</feature>
<organism evidence="3 4">
    <name type="scientific">Arthrobacter hankyongi</name>
    <dbReference type="NCBI Taxonomy" id="2904801"/>
    <lineage>
        <taxon>Bacteria</taxon>
        <taxon>Bacillati</taxon>
        <taxon>Actinomycetota</taxon>
        <taxon>Actinomycetes</taxon>
        <taxon>Micrococcales</taxon>
        <taxon>Micrococcaceae</taxon>
        <taxon>Arthrobacter</taxon>
    </lineage>
</organism>
<name>A0ABS9L6H6_9MICC</name>
<feature type="transmembrane region" description="Helical" evidence="1">
    <location>
        <begin position="154"/>
        <end position="171"/>
    </location>
</feature>
<reference evidence="3" key="1">
    <citation type="submission" date="2022-01" db="EMBL/GenBank/DDBJ databases">
        <authorList>
            <person name="Jo J.-H."/>
            <person name="Im W.-T."/>
        </authorList>
    </citation>
    <scope>NUCLEOTIDE SEQUENCE</scope>
    <source>
        <strain evidence="3">I2-34</strain>
    </source>
</reference>
<feature type="transmembrane region" description="Helical" evidence="1">
    <location>
        <begin position="130"/>
        <end position="148"/>
    </location>
</feature>
<sequence>MSTAPRARSHRLDAAKGVLIVLVVLGHVLEAVASWAIPTTRLPLTAIYLFHMPAFVFLAGVTAKATHLLRRLGTFAVILLAAQALYLIAVQLLGANRSFSLLVPFWILWFLLAMIWWLLLLPLVQRFPKASVAVSVLLAAVAGTVEWVDYTLSLSRTLVFLPFFVVGAAYGKRILAAVPRLPTSAKLGAVALGVAAWLLLYELQIKQAWLYGSKPFYRLDIDDPEGIVVRAGLLCIAAVAALGFLSLVPDRPGVLAALGRRSLAVFLLHGFVVLGLQPYLRTLPEEIGSLPTLAVCLLLTLAIVAVFSIPLFDAAIRRFSQGTVELLCRPFARRQALETAAGDGGRAQL</sequence>
<dbReference type="Pfam" id="PF01757">
    <property type="entry name" value="Acyl_transf_3"/>
    <property type="match status" value="1"/>
</dbReference>